<feature type="compositionally biased region" description="Basic residues" evidence="1">
    <location>
        <begin position="123"/>
        <end position="135"/>
    </location>
</feature>
<gene>
    <name evidence="2" type="ORF">J2Z43_000110</name>
</gene>
<feature type="region of interest" description="Disordered" evidence="1">
    <location>
        <begin position="114"/>
        <end position="135"/>
    </location>
</feature>
<proteinExistence type="predicted"/>
<evidence type="ECO:0000256" key="1">
    <source>
        <dbReference type="SAM" id="MobiDB-lite"/>
    </source>
</evidence>
<accession>A0ABS4E704</accession>
<sequence>MIKYITLNDGQEVKIDTGITLNAFLKAQEQGYFSKNILSAMMGIVTSSGVPSDAIKGISDTDMLNAPYIAYLNANPNGMSKEEFDSKIPIDIELCMEIIMEILSGNIKSKPQLAQNFQQSTKSKNKSKKKYQNSK</sequence>
<dbReference type="RefSeq" id="WP_209455378.1">
    <property type="nucleotide sequence ID" value="NZ_BAAACS010000017.1"/>
</dbReference>
<name>A0ABS4E704_9FIRM</name>
<reference evidence="2 3" key="1">
    <citation type="submission" date="2021-03" db="EMBL/GenBank/DDBJ databases">
        <title>Genomic Encyclopedia of Type Strains, Phase IV (KMG-IV): sequencing the most valuable type-strain genomes for metagenomic binning, comparative biology and taxonomic classification.</title>
        <authorList>
            <person name="Goeker M."/>
        </authorList>
    </citation>
    <scope>NUCLEOTIDE SEQUENCE [LARGE SCALE GENOMIC DNA]</scope>
    <source>
        <strain evidence="2 3">DSM 1289</strain>
    </source>
</reference>
<evidence type="ECO:0000313" key="2">
    <source>
        <dbReference type="EMBL" id="MBP1853720.1"/>
    </source>
</evidence>
<evidence type="ECO:0000313" key="3">
    <source>
        <dbReference type="Proteomes" id="UP000767291"/>
    </source>
</evidence>
<dbReference type="Proteomes" id="UP000767291">
    <property type="component" value="Unassembled WGS sequence"/>
</dbReference>
<protein>
    <submittedName>
        <fullName evidence="2">Uncharacterized protein</fullName>
    </submittedName>
</protein>
<dbReference type="EMBL" id="JAGGJX010000001">
    <property type="protein sequence ID" value="MBP1853720.1"/>
    <property type="molecule type" value="Genomic_DNA"/>
</dbReference>
<organism evidence="2 3">
    <name type="scientific">Metaclostridioides mangenotii</name>
    <dbReference type="NCBI Taxonomy" id="1540"/>
    <lineage>
        <taxon>Bacteria</taxon>
        <taxon>Bacillati</taxon>
        <taxon>Bacillota</taxon>
        <taxon>Clostridia</taxon>
        <taxon>Peptostreptococcales</taxon>
        <taxon>Peptostreptococcaceae</taxon>
        <taxon>Metaclostridioides</taxon>
    </lineage>
</organism>
<keyword evidence="3" id="KW-1185">Reference proteome</keyword>
<comment type="caution">
    <text evidence="2">The sequence shown here is derived from an EMBL/GenBank/DDBJ whole genome shotgun (WGS) entry which is preliminary data.</text>
</comment>